<dbReference type="Proteomes" id="UP000278440">
    <property type="component" value="Unassembled WGS sequence"/>
</dbReference>
<dbReference type="Pfam" id="PF00069">
    <property type="entry name" value="Pkinase"/>
    <property type="match status" value="1"/>
</dbReference>
<accession>A0A495XXV5</accession>
<evidence type="ECO:0000259" key="5">
    <source>
        <dbReference type="PROSITE" id="PS50011"/>
    </source>
</evidence>
<dbReference type="PANTHER" id="PTHR43289:SF33">
    <property type="entry name" value="SERINE_THREONINE KINASE 31"/>
    <property type="match status" value="1"/>
</dbReference>
<evidence type="ECO:0000313" key="7">
    <source>
        <dbReference type="Proteomes" id="UP000278440"/>
    </source>
</evidence>
<dbReference type="InterPro" id="IPR011009">
    <property type="entry name" value="Kinase-like_dom_sf"/>
</dbReference>
<dbReference type="SMART" id="SM00220">
    <property type="entry name" value="S_TKc"/>
    <property type="match status" value="1"/>
</dbReference>
<sequence>MCARQREPIDKRNRYADHSEAGDSSLIITGSSGRTWKVDPTSIKRGGFGDVYHASASDNGAPVAVKRVALPGAADNLDLKRRQREFDIGELLQFAAANGAEVEHLLVPLDTAEFNNELFLVMPRADGNLDELRGEYSDLISKIHVLIQVVEGLVELSGLGILHRDLKPSNVLRVGGVWKVADFGMSRNLEESTASHSFMGAGTRPYMAPEIWTGQRATVKTDLYALGVLTYELLEGQRPFVVQRGDDWPRVHREKEPSPLPLGNPTLQRLTLRLLNKDPAKRPRNAQDVLDILRSNVSATSTSVAVTHLAQKAADREVQMHRSVAVQNRLQGLEARLQAAARESFEDLKELAFRAADELRSQIPDAVAVVDDDEITLNAPTASLRMTVSPAHHVATTSKPTLWQGFVFHGHRMVGLLFCVIDQQRRSTWQLVHYEVPQRHQEGPDSFAPWTEETALTYGIRPHMAPRWIPPSPGKKMQSTLSTEVLLEILAKTSKDEEGSLLTDIRRLAQARNRETDEWRRFLDRFEGEE</sequence>
<evidence type="ECO:0000256" key="2">
    <source>
        <dbReference type="ARBA" id="ARBA00022741"/>
    </source>
</evidence>
<protein>
    <submittedName>
        <fullName evidence="6">Serine/threonine protein kinase</fullName>
    </submittedName>
</protein>
<evidence type="ECO:0000313" key="6">
    <source>
        <dbReference type="EMBL" id="RKT79430.1"/>
    </source>
</evidence>
<keyword evidence="6" id="KW-0723">Serine/threonine-protein kinase</keyword>
<dbReference type="GO" id="GO:0004674">
    <property type="term" value="F:protein serine/threonine kinase activity"/>
    <property type="evidence" value="ECO:0007669"/>
    <property type="project" value="UniProtKB-KW"/>
</dbReference>
<dbReference type="PROSITE" id="PS50011">
    <property type="entry name" value="PROTEIN_KINASE_DOM"/>
    <property type="match status" value="1"/>
</dbReference>
<dbReference type="GO" id="GO:0005524">
    <property type="term" value="F:ATP binding"/>
    <property type="evidence" value="ECO:0007669"/>
    <property type="project" value="UniProtKB-KW"/>
</dbReference>
<feature type="domain" description="Protein kinase" evidence="5">
    <location>
        <begin position="37"/>
        <end position="294"/>
    </location>
</feature>
<keyword evidence="4" id="KW-0067">ATP-binding</keyword>
<dbReference type="Gene3D" id="1.10.510.10">
    <property type="entry name" value="Transferase(Phosphotransferase) domain 1"/>
    <property type="match status" value="1"/>
</dbReference>
<keyword evidence="1" id="KW-0808">Transferase</keyword>
<reference evidence="6 7" key="1">
    <citation type="submission" date="2018-10" db="EMBL/GenBank/DDBJ databases">
        <title>Sequencing the genomes of 1000 actinobacteria strains.</title>
        <authorList>
            <person name="Klenk H.-P."/>
        </authorList>
    </citation>
    <scope>NUCLEOTIDE SEQUENCE [LARGE SCALE GENOMIC DNA]</scope>
    <source>
        <strain evidence="6 7">DSM 44267</strain>
    </source>
</reference>
<dbReference type="InterPro" id="IPR000719">
    <property type="entry name" value="Prot_kinase_dom"/>
</dbReference>
<evidence type="ECO:0000256" key="4">
    <source>
        <dbReference type="ARBA" id="ARBA00022840"/>
    </source>
</evidence>
<proteinExistence type="predicted"/>
<keyword evidence="7" id="KW-1185">Reference proteome</keyword>
<evidence type="ECO:0000256" key="3">
    <source>
        <dbReference type="ARBA" id="ARBA00022777"/>
    </source>
</evidence>
<evidence type="ECO:0000256" key="1">
    <source>
        <dbReference type="ARBA" id="ARBA00022679"/>
    </source>
</evidence>
<gene>
    <name evidence="6" type="ORF">DFJ68_2901</name>
</gene>
<dbReference type="SUPFAM" id="SSF56112">
    <property type="entry name" value="Protein kinase-like (PK-like)"/>
    <property type="match status" value="1"/>
</dbReference>
<name>A0A495XXV5_9MICO</name>
<keyword evidence="2" id="KW-0547">Nucleotide-binding</keyword>
<dbReference type="AlphaFoldDB" id="A0A495XXV5"/>
<dbReference type="OrthoDB" id="9762169at2"/>
<dbReference type="EMBL" id="RBXT01000001">
    <property type="protein sequence ID" value="RKT79430.1"/>
    <property type="molecule type" value="Genomic_DNA"/>
</dbReference>
<keyword evidence="3 6" id="KW-0418">Kinase</keyword>
<dbReference type="CDD" id="cd14014">
    <property type="entry name" value="STKc_PknB_like"/>
    <property type="match status" value="1"/>
</dbReference>
<dbReference type="RefSeq" id="WP_121034290.1">
    <property type="nucleotide sequence ID" value="NZ_RBXT01000001.1"/>
</dbReference>
<dbReference type="Gene3D" id="3.30.200.20">
    <property type="entry name" value="Phosphorylase Kinase, domain 1"/>
    <property type="match status" value="1"/>
</dbReference>
<organism evidence="6 7">
    <name type="scientific">Terracoccus luteus</name>
    <dbReference type="NCBI Taxonomy" id="53356"/>
    <lineage>
        <taxon>Bacteria</taxon>
        <taxon>Bacillati</taxon>
        <taxon>Actinomycetota</taxon>
        <taxon>Actinomycetes</taxon>
        <taxon>Micrococcales</taxon>
        <taxon>Intrasporangiaceae</taxon>
        <taxon>Terracoccus</taxon>
    </lineage>
</organism>
<dbReference type="PANTHER" id="PTHR43289">
    <property type="entry name" value="MITOGEN-ACTIVATED PROTEIN KINASE KINASE KINASE 20-RELATED"/>
    <property type="match status" value="1"/>
</dbReference>
<comment type="caution">
    <text evidence="6">The sequence shown here is derived from an EMBL/GenBank/DDBJ whole genome shotgun (WGS) entry which is preliminary data.</text>
</comment>